<protein>
    <submittedName>
        <fullName evidence="7">Inner membrane protein YabI</fullName>
    </submittedName>
</protein>
<evidence type="ECO:0000256" key="3">
    <source>
        <dbReference type="ARBA" id="ARBA00022692"/>
    </source>
</evidence>
<dbReference type="PANTHER" id="PTHR42709">
    <property type="entry name" value="ALKALINE PHOSPHATASE LIKE PROTEIN"/>
    <property type="match status" value="1"/>
</dbReference>
<keyword evidence="2" id="KW-1003">Cell membrane</keyword>
<feature type="domain" description="VTT" evidence="6">
    <location>
        <begin position="30"/>
        <end position="156"/>
    </location>
</feature>
<evidence type="ECO:0000313" key="7">
    <source>
        <dbReference type="EMBL" id="SMY06525.1"/>
    </source>
</evidence>
<evidence type="ECO:0000256" key="1">
    <source>
        <dbReference type="ARBA" id="ARBA00004651"/>
    </source>
</evidence>
<evidence type="ECO:0000256" key="5">
    <source>
        <dbReference type="ARBA" id="ARBA00023136"/>
    </source>
</evidence>
<keyword evidence="3" id="KW-0812">Transmembrane</keyword>
<dbReference type="RefSeq" id="WP_168770457.1">
    <property type="nucleotide sequence ID" value="NZ_FXZK01000001.1"/>
</dbReference>
<dbReference type="Proteomes" id="UP000201613">
    <property type="component" value="Unassembled WGS sequence"/>
</dbReference>
<dbReference type="GO" id="GO:0005886">
    <property type="term" value="C:plasma membrane"/>
    <property type="evidence" value="ECO:0007669"/>
    <property type="project" value="UniProtKB-SubCell"/>
</dbReference>
<dbReference type="EMBL" id="FXZK01000001">
    <property type="protein sequence ID" value="SMY06525.1"/>
    <property type="molecule type" value="Genomic_DNA"/>
</dbReference>
<evidence type="ECO:0000256" key="4">
    <source>
        <dbReference type="ARBA" id="ARBA00022989"/>
    </source>
</evidence>
<evidence type="ECO:0000256" key="2">
    <source>
        <dbReference type="ARBA" id="ARBA00022475"/>
    </source>
</evidence>
<dbReference type="PANTHER" id="PTHR42709:SF6">
    <property type="entry name" value="UNDECAPRENYL PHOSPHATE TRANSPORTER A"/>
    <property type="match status" value="1"/>
</dbReference>
<dbReference type="AlphaFoldDB" id="A0A238LAS3"/>
<dbReference type="InterPro" id="IPR051311">
    <property type="entry name" value="DedA_domain"/>
</dbReference>
<keyword evidence="8" id="KW-1185">Reference proteome</keyword>
<keyword evidence="4" id="KW-1133">Transmembrane helix</keyword>
<comment type="subcellular location">
    <subcellularLocation>
        <location evidence="1">Cell membrane</location>
        <topology evidence="1">Multi-pass membrane protein</topology>
    </subcellularLocation>
</comment>
<name>A0A238LAS3_9RHOB</name>
<organism evidence="7 8">
    <name type="scientific">Flavimaricola marinus</name>
    <dbReference type="NCBI Taxonomy" id="1819565"/>
    <lineage>
        <taxon>Bacteria</taxon>
        <taxon>Pseudomonadati</taxon>
        <taxon>Pseudomonadota</taxon>
        <taxon>Alphaproteobacteria</taxon>
        <taxon>Rhodobacterales</taxon>
        <taxon>Paracoccaceae</taxon>
        <taxon>Flavimaricola</taxon>
    </lineage>
</organism>
<sequence length="206" mass="21776">MTDTLLALLPIYGPGLILMSVLLSCLAVPIPSSMLVMVAGGFAASGDLLYWQVFAAAFVGFVIGDQGAFHIARRGGPPLIDKLKLRPRIGPLVGRAEAFVDRRGGSAVFLSRTVASPLGPYVGYLSGALGFKWLAFTVSAVFGALIWSAGYSYVGFQFGSQIDEISALMSNMFGVIVAGAVAIGSGWWLRHSWRSFKARHGAEASS</sequence>
<accession>A0A238LAS3</accession>
<evidence type="ECO:0000259" key="6">
    <source>
        <dbReference type="Pfam" id="PF09335"/>
    </source>
</evidence>
<gene>
    <name evidence="7" type="primary">yabI</name>
    <name evidence="7" type="ORF">LOM8899_00652</name>
</gene>
<keyword evidence="5" id="KW-0472">Membrane</keyword>
<proteinExistence type="predicted"/>
<dbReference type="Pfam" id="PF09335">
    <property type="entry name" value="VTT_dom"/>
    <property type="match status" value="1"/>
</dbReference>
<reference evidence="7 8" key="1">
    <citation type="submission" date="2017-05" db="EMBL/GenBank/DDBJ databases">
        <authorList>
            <person name="Song R."/>
            <person name="Chenine A.L."/>
            <person name="Ruprecht R.M."/>
        </authorList>
    </citation>
    <scope>NUCLEOTIDE SEQUENCE [LARGE SCALE GENOMIC DNA]</scope>
    <source>
        <strain evidence="7 8">CECT 8899</strain>
    </source>
</reference>
<evidence type="ECO:0000313" key="8">
    <source>
        <dbReference type="Proteomes" id="UP000201613"/>
    </source>
</evidence>
<dbReference type="InterPro" id="IPR032816">
    <property type="entry name" value="VTT_dom"/>
</dbReference>